<organism evidence="2 3">
    <name type="scientific">Lichenifustis flavocetrariae</name>
    <dbReference type="NCBI Taxonomy" id="2949735"/>
    <lineage>
        <taxon>Bacteria</taxon>
        <taxon>Pseudomonadati</taxon>
        <taxon>Pseudomonadota</taxon>
        <taxon>Alphaproteobacteria</taxon>
        <taxon>Hyphomicrobiales</taxon>
        <taxon>Lichenihabitantaceae</taxon>
        <taxon>Lichenifustis</taxon>
    </lineage>
</organism>
<feature type="signal peptide" evidence="1">
    <location>
        <begin position="1"/>
        <end position="24"/>
    </location>
</feature>
<evidence type="ECO:0000313" key="3">
    <source>
        <dbReference type="Proteomes" id="UP001165667"/>
    </source>
</evidence>
<keyword evidence="1" id="KW-0732">Signal</keyword>
<proteinExistence type="predicted"/>
<protein>
    <submittedName>
        <fullName evidence="2">Uncharacterized protein</fullName>
    </submittedName>
</protein>
<sequence length="95" mass="10699">MRNITRIALTFSAVFLAQITAAVSAEGRSAKPPVLVAQLGNLGPTSQPYGYQPYNDRNPTGFYHPNGMGYGSYYMTPKYHGHRIHALRYRKFRGY</sequence>
<gene>
    <name evidence="2" type="ORF">M8523_01350</name>
</gene>
<dbReference type="AlphaFoldDB" id="A0AA42CGX0"/>
<accession>A0AA42CGX0</accession>
<comment type="caution">
    <text evidence="2">The sequence shown here is derived from an EMBL/GenBank/DDBJ whole genome shotgun (WGS) entry which is preliminary data.</text>
</comment>
<reference evidence="2" key="1">
    <citation type="submission" date="2022-05" db="EMBL/GenBank/DDBJ databases">
        <authorList>
            <person name="Pankratov T."/>
        </authorList>
    </citation>
    <scope>NUCLEOTIDE SEQUENCE</scope>
    <source>
        <strain evidence="2">BP6-180914</strain>
    </source>
</reference>
<evidence type="ECO:0000256" key="1">
    <source>
        <dbReference type="SAM" id="SignalP"/>
    </source>
</evidence>
<dbReference type="Proteomes" id="UP001165667">
    <property type="component" value="Unassembled WGS sequence"/>
</dbReference>
<name>A0AA42CGX0_9HYPH</name>
<feature type="chain" id="PRO_5041239747" evidence="1">
    <location>
        <begin position="25"/>
        <end position="95"/>
    </location>
</feature>
<evidence type="ECO:0000313" key="2">
    <source>
        <dbReference type="EMBL" id="MCW6506664.1"/>
    </source>
</evidence>
<dbReference type="RefSeq" id="WP_282583016.1">
    <property type="nucleotide sequence ID" value="NZ_JAMOIM010000001.1"/>
</dbReference>
<dbReference type="EMBL" id="JAMOIM010000001">
    <property type="protein sequence ID" value="MCW6506664.1"/>
    <property type="molecule type" value="Genomic_DNA"/>
</dbReference>
<keyword evidence="3" id="KW-1185">Reference proteome</keyword>